<protein>
    <submittedName>
        <fullName evidence="7">Urea ABC transporter permease subunit UrtC</fullName>
    </submittedName>
</protein>
<feature type="transmembrane region" description="Helical" evidence="6">
    <location>
        <begin position="209"/>
        <end position="228"/>
    </location>
</feature>
<keyword evidence="2" id="KW-1003">Cell membrane</keyword>
<dbReference type="GO" id="GO:0015658">
    <property type="term" value="F:branched-chain amino acid transmembrane transporter activity"/>
    <property type="evidence" value="ECO:0007669"/>
    <property type="project" value="InterPro"/>
</dbReference>
<dbReference type="GO" id="GO:0005886">
    <property type="term" value="C:plasma membrane"/>
    <property type="evidence" value="ECO:0007669"/>
    <property type="project" value="UniProtKB-SubCell"/>
</dbReference>
<dbReference type="PANTHER" id="PTHR30482">
    <property type="entry name" value="HIGH-AFFINITY BRANCHED-CHAIN AMINO ACID TRANSPORT SYSTEM PERMEASE"/>
    <property type="match status" value="1"/>
</dbReference>
<evidence type="ECO:0000256" key="5">
    <source>
        <dbReference type="ARBA" id="ARBA00023136"/>
    </source>
</evidence>
<evidence type="ECO:0000256" key="3">
    <source>
        <dbReference type="ARBA" id="ARBA00022692"/>
    </source>
</evidence>
<organism evidence="7 8">
    <name type="scientific">Microbaculum marinum</name>
    <dbReference type="NCBI Taxonomy" id="1764581"/>
    <lineage>
        <taxon>Bacteria</taxon>
        <taxon>Pseudomonadati</taxon>
        <taxon>Pseudomonadota</taxon>
        <taxon>Alphaproteobacteria</taxon>
        <taxon>Hyphomicrobiales</taxon>
        <taxon>Tepidamorphaceae</taxon>
        <taxon>Microbaculum</taxon>
    </lineage>
</organism>
<dbReference type="PANTHER" id="PTHR30482:SF4">
    <property type="entry name" value="SLR1201 PROTEIN"/>
    <property type="match status" value="1"/>
</dbReference>
<keyword evidence="4 6" id="KW-1133">Transmembrane helix</keyword>
<accession>A0AAW9RP78</accession>
<dbReference type="InterPro" id="IPR001851">
    <property type="entry name" value="ABC_transp_permease"/>
</dbReference>
<feature type="transmembrane region" description="Helical" evidence="6">
    <location>
        <begin position="249"/>
        <end position="277"/>
    </location>
</feature>
<evidence type="ECO:0000256" key="1">
    <source>
        <dbReference type="ARBA" id="ARBA00004651"/>
    </source>
</evidence>
<dbReference type="AlphaFoldDB" id="A0AAW9RP78"/>
<feature type="transmembrane region" description="Helical" evidence="6">
    <location>
        <begin position="289"/>
        <end position="317"/>
    </location>
</feature>
<keyword evidence="3 6" id="KW-0812">Transmembrane</keyword>
<dbReference type="EMBL" id="JAZHOF010000001">
    <property type="protein sequence ID" value="MEJ8570065.1"/>
    <property type="molecule type" value="Genomic_DNA"/>
</dbReference>
<dbReference type="Proteomes" id="UP001378188">
    <property type="component" value="Unassembled WGS sequence"/>
</dbReference>
<proteinExistence type="predicted"/>
<sequence length="387" mass="42029">MIAKPIITKRRLDYLAYAVFIAGILLAPYFFDEFWLNRFAKYLVYGMLGIAIALSWGYAGILNLGQGLFFGIGAYMLAMSLKLASYTSLQQGSDTPVPDFMLWNAEPGALTDLCCINKGSFLWIPFQAQWFGVAMGIVLPVVVAAIVGTIIFRKRVSGVFVSIITLALVLLVRLVVIDAQPVTNGFNGLTDLGWFTVAGFEFDPYMVETYYLVAISLSVLLVGVRLLTETRAGLILQAIRDSDSRARYLGFDVPVYQIFFFSVSAAIAGFAGMLYVIVAEFASPTFMDLTFSITMVVWAAVGGRASLLGACIGAILINTIEATVSETEAFVEAWKAIIGLIFVLVVVFLPRGLAGFASDVADWALVRLGLRSREDVEAAADGVQPAE</sequence>
<dbReference type="InterPro" id="IPR017778">
    <property type="entry name" value="ABC_transptr_urea_perm_UrtC"/>
</dbReference>
<gene>
    <name evidence="7" type="primary">urtC</name>
    <name evidence="7" type="ORF">V3328_01165</name>
</gene>
<dbReference type="InterPro" id="IPR043428">
    <property type="entry name" value="LivM-like"/>
</dbReference>
<feature type="transmembrane region" description="Helical" evidence="6">
    <location>
        <begin position="68"/>
        <end position="89"/>
    </location>
</feature>
<name>A0AAW9RP78_9HYPH</name>
<evidence type="ECO:0000256" key="4">
    <source>
        <dbReference type="ARBA" id="ARBA00022989"/>
    </source>
</evidence>
<feature type="transmembrane region" description="Helical" evidence="6">
    <location>
        <begin position="43"/>
        <end position="61"/>
    </location>
</feature>
<keyword evidence="8" id="KW-1185">Reference proteome</keyword>
<feature type="transmembrane region" description="Helical" evidence="6">
    <location>
        <begin position="130"/>
        <end position="152"/>
    </location>
</feature>
<evidence type="ECO:0000256" key="2">
    <source>
        <dbReference type="ARBA" id="ARBA00022475"/>
    </source>
</evidence>
<dbReference type="CDD" id="cd06581">
    <property type="entry name" value="TM_PBP1_LivM_like"/>
    <property type="match status" value="1"/>
</dbReference>
<evidence type="ECO:0000313" key="8">
    <source>
        <dbReference type="Proteomes" id="UP001378188"/>
    </source>
</evidence>
<reference evidence="7 8" key="1">
    <citation type="submission" date="2024-02" db="EMBL/GenBank/DDBJ databases">
        <title>Genome analysis and characterization of Microbaculum marinisediminis sp. nov., isolated from marine sediment.</title>
        <authorList>
            <person name="Du Z.-J."/>
            <person name="Ye Y.-Q."/>
            <person name="Zhang Z.-R."/>
            <person name="Yuan S.-M."/>
            <person name="Zhang X.-Y."/>
        </authorList>
    </citation>
    <scope>NUCLEOTIDE SEQUENCE [LARGE SCALE GENOMIC DNA]</scope>
    <source>
        <strain evidence="7 8">SDUM1044001</strain>
    </source>
</reference>
<dbReference type="NCBIfam" id="TIGR03408">
    <property type="entry name" value="urea_trans_UrtC"/>
    <property type="match status" value="1"/>
</dbReference>
<comment type="subcellular location">
    <subcellularLocation>
        <location evidence="1">Cell membrane</location>
        <topology evidence="1">Multi-pass membrane protein</topology>
    </subcellularLocation>
</comment>
<feature type="transmembrane region" description="Helical" evidence="6">
    <location>
        <begin position="159"/>
        <end position="177"/>
    </location>
</feature>
<comment type="caution">
    <text evidence="7">The sequence shown here is derived from an EMBL/GenBank/DDBJ whole genome shotgun (WGS) entry which is preliminary data.</text>
</comment>
<feature type="transmembrane region" description="Helical" evidence="6">
    <location>
        <begin position="12"/>
        <end position="31"/>
    </location>
</feature>
<keyword evidence="5 6" id="KW-0472">Membrane</keyword>
<evidence type="ECO:0000313" key="7">
    <source>
        <dbReference type="EMBL" id="MEJ8570065.1"/>
    </source>
</evidence>
<feature type="transmembrane region" description="Helical" evidence="6">
    <location>
        <begin position="329"/>
        <end position="349"/>
    </location>
</feature>
<evidence type="ECO:0000256" key="6">
    <source>
        <dbReference type="SAM" id="Phobius"/>
    </source>
</evidence>
<dbReference type="Pfam" id="PF02653">
    <property type="entry name" value="BPD_transp_2"/>
    <property type="match status" value="1"/>
</dbReference>